<dbReference type="Gene3D" id="2.130.10.10">
    <property type="entry name" value="YVTN repeat-like/Quinoprotein amine dehydrogenase"/>
    <property type="match status" value="1"/>
</dbReference>
<dbReference type="SUPFAM" id="SSF50969">
    <property type="entry name" value="YVTN repeat-like/Quinoprotein amine dehydrogenase"/>
    <property type="match status" value="1"/>
</dbReference>
<dbReference type="Gene3D" id="1.20.5.110">
    <property type="match status" value="1"/>
</dbReference>
<organism evidence="2 3">
    <name type="scientific">Polyrhizophydium stewartii</name>
    <dbReference type="NCBI Taxonomy" id="2732419"/>
    <lineage>
        <taxon>Eukaryota</taxon>
        <taxon>Fungi</taxon>
        <taxon>Fungi incertae sedis</taxon>
        <taxon>Chytridiomycota</taxon>
        <taxon>Chytridiomycota incertae sedis</taxon>
        <taxon>Chytridiomycetes</taxon>
        <taxon>Rhizophydiales</taxon>
        <taxon>Rhizophydiales incertae sedis</taxon>
        <taxon>Polyrhizophydium</taxon>
    </lineage>
</organism>
<reference evidence="2 3" key="1">
    <citation type="submission" date="2023-09" db="EMBL/GenBank/DDBJ databases">
        <title>Pangenome analysis of Batrachochytrium dendrobatidis and related Chytrids.</title>
        <authorList>
            <person name="Yacoub M.N."/>
            <person name="Stajich J.E."/>
            <person name="James T.Y."/>
        </authorList>
    </citation>
    <scope>NUCLEOTIDE SEQUENCE [LARGE SCALE GENOMIC DNA]</scope>
    <source>
        <strain evidence="2 3">JEL0888</strain>
    </source>
</reference>
<feature type="compositionally biased region" description="Gly residues" evidence="1">
    <location>
        <begin position="1138"/>
        <end position="1147"/>
    </location>
</feature>
<name>A0ABR4NEE3_9FUNG</name>
<gene>
    <name evidence="2" type="ORF">HK105_202720</name>
</gene>
<accession>A0ABR4NEE3</accession>
<dbReference type="CDD" id="cd15873">
    <property type="entry name" value="R-SNARE_STXBP5_6"/>
    <property type="match status" value="1"/>
</dbReference>
<feature type="compositionally biased region" description="Low complexity" evidence="1">
    <location>
        <begin position="685"/>
        <end position="698"/>
    </location>
</feature>
<feature type="region of interest" description="Disordered" evidence="1">
    <location>
        <begin position="114"/>
        <end position="133"/>
    </location>
</feature>
<dbReference type="InterPro" id="IPR011044">
    <property type="entry name" value="Quino_amine_DH_bsu"/>
</dbReference>
<evidence type="ECO:0000313" key="3">
    <source>
        <dbReference type="Proteomes" id="UP001527925"/>
    </source>
</evidence>
<dbReference type="InterPro" id="IPR015943">
    <property type="entry name" value="WD40/YVTN_repeat-like_dom_sf"/>
</dbReference>
<proteinExistence type="predicted"/>
<feature type="compositionally biased region" description="Pro residues" evidence="1">
    <location>
        <begin position="236"/>
        <end position="257"/>
    </location>
</feature>
<feature type="compositionally biased region" description="Basic and acidic residues" evidence="1">
    <location>
        <begin position="699"/>
        <end position="708"/>
    </location>
</feature>
<protein>
    <recommendedName>
        <fullName evidence="4">V-SNARE coiled-coil homology domain-containing protein</fullName>
    </recommendedName>
</protein>
<feature type="compositionally biased region" description="Low complexity" evidence="1">
    <location>
        <begin position="759"/>
        <end position="772"/>
    </location>
</feature>
<feature type="region of interest" description="Disordered" evidence="1">
    <location>
        <begin position="673"/>
        <end position="779"/>
    </location>
</feature>
<dbReference type="EMBL" id="JADGIZ020000009">
    <property type="protein sequence ID" value="KAL2917847.1"/>
    <property type="molecule type" value="Genomic_DNA"/>
</dbReference>
<feature type="region of interest" description="Disordered" evidence="1">
    <location>
        <begin position="220"/>
        <end position="257"/>
    </location>
</feature>
<dbReference type="PANTHER" id="PTHR10241:SF25">
    <property type="entry name" value="TOMOSYN, ISOFORM C"/>
    <property type="match status" value="1"/>
</dbReference>
<evidence type="ECO:0000313" key="2">
    <source>
        <dbReference type="EMBL" id="KAL2917847.1"/>
    </source>
</evidence>
<feature type="region of interest" description="Disordered" evidence="1">
    <location>
        <begin position="1103"/>
        <end position="1151"/>
    </location>
</feature>
<sequence>MNFLRSIVSATVMAGRVGGDDLRHEGVATAALLRLGIGARPAGPVALDDAQSLLALALDDGSVLLVGDKLEVVLRQPRPPAPPPPPPTPATVPGVPDRSVDAAIHQQFVHFDQDARRPSLPGGTPAAGVDADRALEPAPAPPALRLAFKHGDKMLVGVGPPDLVVVWDLAQPELEPLCVRLGQRATAAFDVSPLSPWIAVGLESGAVCMVDAQTGQISHDAVPPLDPSGTPIAGPAEPPAAPPATPPARPPAVPPSASPVRHALFAPNDANLLLLVLDSGLILMWDLTRRLAIKRYVYVGTADPKRVAPLPCLSVCWRPDAEQFVAAYTDNQLVFWNVKSDWIANVTASRKRDETRKPALVRPVLATSAPQRAAADKAARDSHPIMHIDWVPLLGEQDTAILVGGGLPLAGPDGIACLILASKVDLKPSTITEIAVPLAAGAIGLAALPPALPASSSAQPQPLAVVVVDASATVTALALHGTSLTALRLPPSLAFDAPSFDPRAPPSRSSLFAIAPGSENIVYELNTIAQARTHLEPLSLPLAGARIRRKNTRRITDIICVVRPNRMLEFWECSMPTPLLLMSLPFDEWLPSAHIDAVHLRFARQTLMVQLGPYVVVHKFVPPIFHRKGSVGHQPGAEAEAEVDIDAMMAKLDATMDKVIEDSAAINTLISHQASSDAARRRTASGRSASTAHSTSGARRSDSTDIQHDASSAAPSDATERAQDAAASPTPSAGPPKIPARIAGHSGAGASNKESVLGSTATSEPETLPEPSESIDHQSDNQNVWFTLLETKAYRSAACWRPLFQAIHASEVELCEYADWLNILATSTRGHIHFTDTITGRELLTAKIPVPNHIAADPRMAQQRSTISIAAMQFLPAIVGPDPMPRMCLVAVSTAGTLLAFQLGLNEETRQVTVQPHIIFHPKPSSQIGTGVPQASEYERPLLLAVLDASGLLVRPDRYYSAAQLPEEYFVIATPTSVRVLVKEGADPISQTAFKYTPKDHAIVKSSIAYILNGTPHVIALTHLGRMLVYELPALDLVASIPLPETVDASKLSSAHISEDGRLGCWMADGHWEMLSLISDRSSFPDVEVRLYDMYRAHQWHQSRGLRPNASGRNPAHDSLFGWQPTARVGQPSAASAGGSGGSGSGGPMSELQMKLNERGERLQQLETKFGDLAGSSKTFVDTIREYNERQANKAWWQF</sequence>
<keyword evidence="3" id="KW-1185">Reference proteome</keyword>
<dbReference type="Proteomes" id="UP001527925">
    <property type="component" value="Unassembled WGS sequence"/>
</dbReference>
<evidence type="ECO:0000256" key="1">
    <source>
        <dbReference type="SAM" id="MobiDB-lite"/>
    </source>
</evidence>
<dbReference type="PANTHER" id="PTHR10241">
    <property type="entry name" value="LETHAL 2 GIANT LARVAE PROTEIN"/>
    <property type="match status" value="1"/>
</dbReference>
<evidence type="ECO:0008006" key="4">
    <source>
        <dbReference type="Google" id="ProtNLM"/>
    </source>
</evidence>
<comment type="caution">
    <text evidence="2">The sequence shown here is derived from an EMBL/GenBank/DDBJ whole genome shotgun (WGS) entry which is preliminary data.</text>
</comment>